<dbReference type="OrthoDB" id="9804377at2"/>
<dbReference type="Pfam" id="PF04265">
    <property type="entry name" value="TPK_B1_binding"/>
    <property type="match status" value="1"/>
</dbReference>
<dbReference type="InterPro" id="IPR006282">
    <property type="entry name" value="Thi_PPkinase"/>
</dbReference>
<accession>A0A0X8H046</accession>
<dbReference type="InterPro" id="IPR007371">
    <property type="entry name" value="TPK_catalytic"/>
</dbReference>
<reference evidence="7 8" key="1">
    <citation type="submission" date="2015-10" db="EMBL/GenBank/DDBJ databases">
        <title>Erysipelothrix larvae sp. LV19 isolated from the larval gut of the rhinoceros beetle, Trypoxylus dichotomus.</title>
        <authorList>
            <person name="Lim S."/>
            <person name="Kim B.-C."/>
        </authorList>
    </citation>
    <scope>NUCLEOTIDE SEQUENCE [LARGE SCALE GENOMIC DNA]</scope>
    <source>
        <strain evidence="7 8">LV19</strain>
    </source>
</reference>
<organism evidence="7 8">
    <name type="scientific">Erysipelothrix larvae</name>
    <dbReference type="NCBI Taxonomy" id="1514105"/>
    <lineage>
        <taxon>Bacteria</taxon>
        <taxon>Bacillati</taxon>
        <taxon>Bacillota</taxon>
        <taxon>Erysipelotrichia</taxon>
        <taxon>Erysipelotrichales</taxon>
        <taxon>Erysipelotrichaceae</taxon>
        <taxon>Erysipelothrix</taxon>
    </lineage>
</organism>
<dbReference type="GO" id="GO:0004788">
    <property type="term" value="F:thiamine diphosphokinase activity"/>
    <property type="evidence" value="ECO:0007669"/>
    <property type="project" value="UniProtKB-UniRule"/>
</dbReference>
<keyword evidence="8" id="KW-1185">Reference proteome</keyword>
<protein>
    <recommendedName>
        <fullName evidence="5">Thiamine diphosphokinase</fullName>
        <ecNumber evidence="5">2.7.6.2</ecNumber>
    </recommendedName>
</protein>
<dbReference type="SUPFAM" id="SSF63862">
    <property type="entry name" value="Thiamin pyrophosphokinase, substrate-binding domain"/>
    <property type="match status" value="1"/>
</dbReference>
<evidence type="ECO:0000313" key="7">
    <source>
        <dbReference type="EMBL" id="AMC93434.1"/>
    </source>
</evidence>
<evidence type="ECO:0000256" key="1">
    <source>
        <dbReference type="ARBA" id="ARBA00022679"/>
    </source>
</evidence>
<proteinExistence type="predicted"/>
<dbReference type="CDD" id="cd07995">
    <property type="entry name" value="TPK"/>
    <property type="match status" value="1"/>
</dbReference>
<keyword evidence="3" id="KW-0418">Kinase</keyword>
<dbReference type="GO" id="GO:0009229">
    <property type="term" value="P:thiamine diphosphate biosynthetic process"/>
    <property type="evidence" value="ECO:0007669"/>
    <property type="project" value="InterPro"/>
</dbReference>
<evidence type="ECO:0000313" key="8">
    <source>
        <dbReference type="Proteomes" id="UP000063781"/>
    </source>
</evidence>
<dbReference type="Gene3D" id="3.40.50.10240">
    <property type="entry name" value="Thiamin pyrophosphokinase, catalytic domain"/>
    <property type="match status" value="1"/>
</dbReference>
<dbReference type="RefSeq" id="WP_067632218.1">
    <property type="nucleotide sequence ID" value="NZ_CP013213.1"/>
</dbReference>
<name>A0A0X8H046_9FIRM</name>
<evidence type="ECO:0000256" key="3">
    <source>
        <dbReference type="ARBA" id="ARBA00022777"/>
    </source>
</evidence>
<dbReference type="GO" id="GO:0030975">
    <property type="term" value="F:thiamine binding"/>
    <property type="evidence" value="ECO:0007669"/>
    <property type="project" value="InterPro"/>
</dbReference>
<keyword evidence="1" id="KW-0808">Transferase</keyword>
<dbReference type="NCBIfam" id="TIGR01378">
    <property type="entry name" value="thi_PPkinase"/>
    <property type="match status" value="1"/>
</dbReference>
<gene>
    <name evidence="7" type="ORF">AOC36_05400</name>
</gene>
<dbReference type="GO" id="GO:0006772">
    <property type="term" value="P:thiamine metabolic process"/>
    <property type="evidence" value="ECO:0007669"/>
    <property type="project" value="UniProtKB-UniRule"/>
</dbReference>
<dbReference type="STRING" id="1514105.AOC36_05400"/>
<dbReference type="AlphaFoldDB" id="A0A0X8H046"/>
<dbReference type="InterPro" id="IPR007373">
    <property type="entry name" value="Thiamin_PyroPKinase_B1-bd"/>
</dbReference>
<dbReference type="GO" id="GO:0005524">
    <property type="term" value="F:ATP binding"/>
    <property type="evidence" value="ECO:0007669"/>
    <property type="project" value="UniProtKB-KW"/>
</dbReference>
<dbReference type="Pfam" id="PF04263">
    <property type="entry name" value="TPK_catalytic"/>
    <property type="match status" value="1"/>
</dbReference>
<dbReference type="InterPro" id="IPR036371">
    <property type="entry name" value="TPK_B1-bd_sf"/>
</dbReference>
<sequence>MNSVNIILRDFDGVLVGEDTIGVDRGAWICVKQSIPMICACGDFDSVTQTQHEHIKMLTKTYQLPKIKDITDFEYALSLCKNYDHIYVYGAFGGRIDHLLVNIELLKRDARIHFVSDSQEAYTLGVGRHTIAKDTKYVSFIAIEDSVISLDGFKYPLQKRSITPRDLYLTSNEVIHNDHVITIHKGRVCVLCIYHETTK</sequence>
<keyword evidence="4" id="KW-0067">ATP-binding</keyword>
<dbReference type="Proteomes" id="UP000063781">
    <property type="component" value="Chromosome"/>
</dbReference>
<evidence type="ECO:0000256" key="2">
    <source>
        <dbReference type="ARBA" id="ARBA00022741"/>
    </source>
</evidence>
<dbReference type="KEGG" id="erl:AOC36_05400"/>
<dbReference type="SUPFAM" id="SSF63999">
    <property type="entry name" value="Thiamin pyrophosphokinase, catalytic domain"/>
    <property type="match status" value="1"/>
</dbReference>
<dbReference type="PANTHER" id="PTHR41299:SF1">
    <property type="entry name" value="THIAMINE PYROPHOSPHOKINASE"/>
    <property type="match status" value="1"/>
</dbReference>
<dbReference type="SMART" id="SM00983">
    <property type="entry name" value="TPK_B1_binding"/>
    <property type="match status" value="1"/>
</dbReference>
<dbReference type="InterPro" id="IPR053149">
    <property type="entry name" value="TPK"/>
</dbReference>
<evidence type="ECO:0000259" key="6">
    <source>
        <dbReference type="SMART" id="SM00983"/>
    </source>
</evidence>
<dbReference type="EMBL" id="CP013213">
    <property type="protein sequence ID" value="AMC93434.1"/>
    <property type="molecule type" value="Genomic_DNA"/>
</dbReference>
<evidence type="ECO:0000256" key="5">
    <source>
        <dbReference type="NCBIfam" id="TIGR01378"/>
    </source>
</evidence>
<feature type="domain" description="Thiamin pyrophosphokinase thiamin-binding" evidence="6">
    <location>
        <begin position="127"/>
        <end position="189"/>
    </location>
</feature>
<evidence type="ECO:0000256" key="4">
    <source>
        <dbReference type="ARBA" id="ARBA00022840"/>
    </source>
</evidence>
<dbReference type="PANTHER" id="PTHR41299">
    <property type="entry name" value="THIAMINE PYROPHOSPHOKINASE"/>
    <property type="match status" value="1"/>
</dbReference>
<keyword evidence="2" id="KW-0547">Nucleotide-binding</keyword>
<dbReference type="InterPro" id="IPR036759">
    <property type="entry name" value="TPK_catalytic_sf"/>
</dbReference>
<dbReference type="EC" id="2.7.6.2" evidence="5"/>
<dbReference type="GO" id="GO:0016301">
    <property type="term" value="F:kinase activity"/>
    <property type="evidence" value="ECO:0007669"/>
    <property type="project" value="UniProtKB-KW"/>
</dbReference>